<feature type="transmembrane region" description="Helical" evidence="4">
    <location>
        <begin position="42"/>
        <end position="61"/>
    </location>
</feature>
<dbReference type="GO" id="GO:0004888">
    <property type="term" value="F:transmembrane signaling receptor activity"/>
    <property type="evidence" value="ECO:0007669"/>
    <property type="project" value="TreeGrafter"/>
</dbReference>
<evidence type="ECO:0000256" key="3">
    <source>
        <dbReference type="ARBA" id="ARBA00023136"/>
    </source>
</evidence>
<sequence>DVTEAQEVTAAVVCSHSSQFRLSESNTSAHTLPLSFSFTHTLMAPLIFILLLILLSFLPGADSVRTVTRLAVQRGGSVTIPCHYDEEYEHHVKYWCKGSPWISCTIVVRTDSPQRKEGVSITDDPAQQVFTVTLSDLQVNDAGWKWCAVEKGGYGTPDDKASISLSVT</sequence>
<keyword evidence="2 4" id="KW-0812">Transmembrane</keyword>
<protein>
    <recommendedName>
        <fullName evidence="5">Ig-like domain-containing protein</fullName>
    </recommendedName>
</protein>
<dbReference type="GO" id="GO:0005886">
    <property type="term" value="C:plasma membrane"/>
    <property type="evidence" value="ECO:0007669"/>
    <property type="project" value="TreeGrafter"/>
</dbReference>
<evidence type="ECO:0000256" key="4">
    <source>
        <dbReference type="SAM" id="Phobius"/>
    </source>
</evidence>
<dbReference type="InterPro" id="IPR036179">
    <property type="entry name" value="Ig-like_dom_sf"/>
</dbReference>
<evidence type="ECO:0000259" key="5">
    <source>
        <dbReference type="PROSITE" id="PS50835"/>
    </source>
</evidence>
<dbReference type="PANTHER" id="PTHR11860:SF87">
    <property type="entry name" value="CMRF35-LIKE MOLECULE 8"/>
    <property type="match status" value="1"/>
</dbReference>
<dbReference type="PANTHER" id="PTHR11860">
    <property type="entry name" value="POLYMERIC-IMMUNOGLOBULIN RECEPTOR"/>
    <property type="match status" value="1"/>
</dbReference>
<dbReference type="InterPro" id="IPR013783">
    <property type="entry name" value="Ig-like_fold"/>
</dbReference>
<dbReference type="InterPro" id="IPR003599">
    <property type="entry name" value="Ig_sub"/>
</dbReference>
<keyword evidence="7" id="KW-1185">Reference proteome</keyword>
<evidence type="ECO:0000256" key="2">
    <source>
        <dbReference type="ARBA" id="ARBA00022692"/>
    </source>
</evidence>
<dbReference type="InterPro" id="IPR013106">
    <property type="entry name" value="Ig_V-set"/>
</dbReference>
<evidence type="ECO:0000313" key="6">
    <source>
        <dbReference type="EMBL" id="KAG9329952.1"/>
    </source>
</evidence>
<dbReference type="OrthoDB" id="8920197at2759"/>
<keyword evidence="4" id="KW-1133">Transmembrane helix</keyword>
<reference evidence="6" key="1">
    <citation type="thesis" date="2021" institute="BYU ScholarsArchive" country="Provo, UT, USA">
        <title>Applications of and Algorithms for Genome Assembly and Genomic Analyses with an Emphasis on Marine Teleosts.</title>
        <authorList>
            <person name="Pickett B.D."/>
        </authorList>
    </citation>
    <scope>NUCLEOTIDE SEQUENCE</scope>
    <source>
        <strain evidence="6">HI-2016</strain>
    </source>
</reference>
<keyword evidence="3 4" id="KW-0472">Membrane</keyword>
<gene>
    <name evidence="6" type="ORF">JZ751_028523</name>
</gene>
<dbReference type="PROSITE" id="PS50835">
    <property type="entry name" value="IG_LIKE"/>
    <property type="match status" value="1"/>
</dbReference>
<dbReference type="InterPro" id="IPR007110">
    <property type="entry name" value="Ig-like_dom"/>
</dbReference>
<evidence type="ECO:0000256" key="1">
    <source>
        <dbReference type="ARBA" id="ARBA00004370"/>
    </source>
</evidence>
<dbReference type="SMART" id="SM00409">
    <property type="entry name" value="IG"/>
    <property type="match status" value="1"/>
</dbReference>
<feature type="non-terminal residue" evidence="6">
    <location>
        <position position="168"/>
    </location>
</feature>
<dbReference type="Pfam" id="PF07686">
    <property type="entry name" value="V-set"/>
    <property type="match status" value="1"/>
</dbReference>
<proteinExistence type="predicted"/>
<comment type="subcellular location">
    <subcellularLocation>
        <location evidence="1">Membrane</location>
    </subcellularLocation>
</comment>
<evidence type="ECO:0000313" key="7">
    <source>
        <dbReference type="Proteomes" id="UP000824540"/>
    </source>
</evidence>
<dbReference type="EMBL" id="JAFBMS010000836">
    <property type="protein sequence ID" value="KAG9329952.1"/>
    <property type="molecule type" value="Genomic_DNA"/>
</dbReference>
<organism evidence="6 7">
    <name type="scientific">Albula glossodonta</name>
    <name type="common">roundjaw bonefish</name>
    <dbReference type="NCBI Taxonomy" id="121402"/>
    <lineage>
        <taxon>Eukaryota</taxon>
        <taxon>Metazoa</taxon>
        <taxon>Chordata</taxon>
        <taxon>Craniata</taxon>
        <taxon>Vertebrata</taxon>
        <taxon>Euteleostomi</taxon>
        <taxon>Actinopterygii</taxon>
        <taxon>Neopterygii</taxon>
        <taxon>Teleostei</taxon>
        <taxon>Albuliformes</taxon>
        <taxon>Albulidae</taxon>
        <taxon>Albula</taxon>
    </lineage>
</organism>
<comment type="caution">
    <text evidence="6">The sequence shown here is derived from an EMBL/GenBank/DDBJ whole genome shotgun (WGS) entry which is preliminary data.</text>
</comment>
<feature type="domain" description="Ig-like" evidence="5">
    <location>
        <begin position="59"/>
        <end position="164"/>
    </location>
</feature>
<dbReference type="SUPFAM" id="SSF48726">
    <property type="entry name" value="Immunoglobulin"/>
    <property type="match status" value="1"/>
</dbReference>
<dbReference type="Proteomes" id="UP000824540">
    <property type="component" value="Unassembled WGS sequence"/>
</dbReference>
<dbReference type="AlphaFoldDB" id="A0A8T2MWW3"/>
<accession>A0A8T2MWW3</accession>
<feature type="non-terminal residue" evidence="6">
    <location>
        <position position="1"/>
    </location>
</feature>
<dbReference type="InterPro" id="IPR050671">
    <property type="entry name" value="CD300_family_receptors"/>
</dbReference>
<dbReference type="Gene3D" id="2.60.40.10">
    <property type="entry name" value="Immunoglobulins"/>
    <property type="match status" value="1"/>
</dbReference>
<dbReference type="CDD" id="cd05716">
    <property type="entry name" value="IgV_pIgR_like"/>
    <property type="match status" value="1"/>
</dbReference>
<name>A0A8T2MWW3_9TELE</name>